<reference evidence="2 3" key="1">
    <citation type="journal article" date="2023" name="Plants (Basel)">
        <title>Bridging the Gap: Combining Genomics and Transcriptomics Approaches to Understand Stylosanthes scabra, an Orphan Legume from the Brazilian Caatinga.</title>
        <authorList>
            <person name="Ferreira-Neto J.R.C."/>
            <person name="da Silva M.D."/>
            <person name="Binneck E."/>
            <person name="de Melo N.F."/>
            <person name="da Silva R.H."/>
            <person name="de Melo A.L.T.M."/>
            <person name="Pandolfi V."/>
            <person name="Bustamante F.O."/>
            <person name="Brasileiro-Vidal A.C."/>
            <person name="Benko-Iseppon A.M."/>
        </authorList>
    </citation>
    <scope>NUCLEOTIDE SEQUENCE [LARGE SCALE GENOMIC DNA]</scope>
    <source>
        <tissue evidence="2">Leaves</tissue>
    </source>
</reference>
<keyword evidence="3" id="KW-1185">Reference proteome</keyword>
<feature type="transmembrane region" description="Helical" evidence="1">
    <location>
        <begin position="83"/>
        <end position="110"/>
    </location>
</feature>
<sequence length="141" mass="15564">MRPNLQGSKNWTGQSNRLNNEPVLTMIGLDTEIGNLKIAFEPANRTVGPKRDQAGFLKNLDPTSPSLLTHQNFRGQPPTTPPFVLAGLVLAGLVLAGLVLADLVLADLVLADRTRLSRRRSHLQTSRVLMFFDRLDSHCKI</sequence>
<evidence type="ECO:0000313" key="2">
    <source>
        <dbReference type="EMBL" id="MED6172056.1"/>
    </source>
</evidence>
<comment type="caution">
    <text evidence="2">The sequence shown here is derived from an EMBL/GenBank/DDBJ whole genome shotgun (WGS) entry which is preliminary data.</text>
</comment>
<proteinExistence type="predicted"/>
<evidence type="ECO:0000313" key="3">
    <source>
        <dbReference type="Proteomes" id="UP001341840"/>
    </source>
</evidence>
<name>A0ABU6VFJ8_9FABA</name>
<gene>
    <name evidence="2" type="ORF">PIB30_046562</name>
</gene>
<keyword evidence="1" id="KW-0812">Transmembrane</keyword>
<dbReference type="Proteomes" id="UP001341840">
    <property type="component" value="Unassembled WGS sequence"/>
</dbReference>
<organism evidence="2 3">
    <name type="scientific">Stylosanthes scabra</name>
    <dbReference type="NCBI Taxonomy" id="79078"/>
    <lineage>
        <taxon>Eukaryota</taxon>
        <taxon>Viridiplantae</taxon>
        <taxon>Streptophyta</taxon>
        <taxon>Embryophyta</taxon>
        <taxon>Tracheophyta</taxon>
        <taxon>Spermatophyta</taxon>
        <taxon>Magnoliopsida</taxon>
        <taxon>eudicotyledons</taxon>
        <taxon>Gunneridae</taxon>
        <taxon>Pentapetalae</taxon>
        <taxon>rosids</taxon>
        <taxon>fabids</taxon>
        <taxon>Fabales</taxon>
        <taxon>Fabaceae</taxon>
        <taxon>Papilionoideae</taxon>
        <taxon>50 kb inversion clade</taxon>
        <taxon>dalbergioids sensu lato</taxon>
        <taxon>Dalbergieae</taxon>
        <taxon>Pterocarpus clade</taxon>
        <taxon>Stylosanthes</taxon>
    </lineage>
</organism>
<protein>
    <submittedName>
        <fullName evidence="2">Uncharacterized protein</fullName>
    </submittedName>
</protein>
<keyword evidence="1" id="KW-0472">Membrane</keyword>
<accession>A0ABU6VFJ8</accession>
<keyword evidence="1" id="KW-1133">Transmembrane helix</keyword>
<evidence type="ECO:0000256" key="1">
    <source>
        <dbReference type="SAM" id="Phobius"/>
    </source>
</evidence>
<dbReference type="EMBL" id="JASCZI010151326">
    <property type="protein sequence ID" value="MED6172056.1"/>
    <property type="molecule type" value="Genomic_DNA"/>
</dbReference>